<protein>
    <submittedName>
        <fullName evidence="1">Uncharacterized protein</fullName>
    </submittedName>
</protein>
<comment type="caution">
    <text evidence="1">The sequence shown here is derived from an EMBL/GenBank/DDBJ whole genome shotgun (WGS) entry which is preliminary data.</text>
</comment>
<sequence>MADYDIIPCYDDDELFQEKNDTVTDLHAYYMSQFNLELENSNKSKKVDNFKYGVEESFDFEVIDGWNNNNAIDTDFEMIDKVIDSNINEQNIKEVLLDLDNIDFEETNKADYQEPNYETNDYIDDESLIDELCREDNESCRLSPDGFNEEYLPNTEKNSLPSIETVFSKRYSNYNIKENLIQDNSTTILPNNGAVNSIEHYSYPNNILQNLDADKRYVLPDTPTSCNEFNFDRNERKISVSESIESDLQSSCYYDENSETFDEDELFVNLDDFGLTFEGENDVTVNIDTRNNQNSIRKVDKEKIQGERTCLWEQCYERYPNQNMLVEHIERAHVNTYKGDEFSCLWKDCARERRPFNARYKLLIHMRVHSGHKPNRCHHPGCGKAFSRLENLKIHIRSHTGERPYACPAPHCRKAFSNSSDRAKHQRTHFNARPYACGAAGCGKRYTDPSSLRKHVKSHPHIANVPRTCIPPPRPIRRPEQEQMYRSLTGWPEVIFSVTIKQQTDASDCNMKLVILAALVAAVVSSNIGDDSHPDSPSPWQVGKQYHYDVKSHTLARLNEGPSTGSALKARFIVRVKARGKLYAKLEQPQHAQVHNQLPDDQQEHQLPSDLKYQPVQHLEKPFEIELDGGRVLALNLPSSLSLAHENLLKGLIGALQVDLSTYRNIQSSKDYYDKETHQGLFRKMETDVTGDCETLYSVSPVASEWRRELPHFASEEDPIEITKSKNYGQCHHRVAYNFGVPNGAEWTGTAHKNDEEQFIRRSTVSRILAAKTGQIFKSETTSVVNVHPQLYGKQKAQVHSYIHLQLTSVDPDQEQGEWQLPEDKRAVKTLLYAVSHKQIAIHDHSSSSSSSSESHEHINILPEQPKHRAQRSVLRHNTQKHSHEHSGSSSSSHSSKSSSSKSSSSKDSSSAYRNDEIPNNNEPAYAALYMSHQSNADKKQSPLNAQKLLQDIAQQLQNPNNMPKSDFLSKFNILVRVIAGMSSEQLTQTSRSIEAGKSSNNNVKANMWMIYRDAVVQAGTLPAFQQIKTWIMSKKLQGEEAAQVVATLANTLRYPTKDVMIQFFKLARSPEVQAQEEVHHAGLVAATKLINMAQVNNDTAHSYYPTHMYGRLAHKHDKFVLEEILPPLAADLQAAIQQENSRKAQVYIKAIGNLGHREILKVFAPYLEGQIKTTTYLRAKMVQNLIVLAHQKDKHARAVLYSILRNTAEPYEVRVSAIYNIFMARPTAAMYQAMAQMTHDDPSIQVRAALKSSIVQAAELESPRYRDVAQSAKAVKWMLTKEEFGNHHSSEQLADGYDREDDLGIFISHARIGSEDSLMPKHVKATLKTNHGGWDKRQEFAASFSSVKEFIATSIEGLLAPHSKSEKTHKYSAAKISEMLNIKRDQKQPLEASFHIDLMNQERYFTFGEEDIKKLPQTIKEYLEKVKKGVDQHYTKVINDGQVSIMFPISSGMPFVYKYKEPTLVHIQGKLKGEVNFPSEKNSQFEASLNKEVQFTYARNIDGSVGFIDALSDHSPKVGIITKLQVHFPVKLHMQVKPKEIQVKVEPIHPDQDATIAHFSVWPYVANQKKDSLVAVSQDPTTKVIERPKKSLSVDSKFGQATGTIFHFQGYSYSSDYQDPSKMLNHRHFLSNIAAAAGQRDVAMTHFNLRYLGKQSQNKAVTLTAYYDIYYNQKHSGEVGPASNQKDLSPNSQSRREEFAKRVASGINTANSKVVDFSASFEGPQKAEFVATAAYGYSPVDRKIQYAIFAGKNSPQGENQVNLVGYAQKPEINYLNYLQALTKDLKTKSETEIKFGQNGQIQIQAQFDRTNKYVEELKKHPHAKKCTEEIAQGNYFQPACQKALVMANTPDYVKVAVTYKEVSAPYRTAAFHTYKALEYLQYWKTEINPLKTTPDGKLEIEAVASYINNLFETKMSSRYGSVHMKNIGLPAWAMYFLTTDVETQKPYPRMRNYYSHDQYQPHCTVDAHKINTFSNRQYNYEVSSSWHVVMQDQTQRNDNWNEIAILARRPSQDKQEVYISYKSETGKELEVEIQPAPAGQKHHVEVRTNAKKISEGDLTTYWDDVDEAPLIAYSTLPDGVLLLKIREDDVRAMYDGQRLVVLAENYRQSTRGICGRMTGDPRDDYLTPQGLVNKPDHYAASYTLNDENSDPKTQQLKSEAQKQAYQPEHFYTSILRSDPQWAQAMQAKRDQEWGSETVYRSRCYDKQRGPCEVKQQVQYYENHGQICVTTTQLPACQAHCHGQQHQVQAVQVVCGSKLDPQYHAYKHQIQQGENPTVSGVPQNKQFKVPTACVA</sequence>
<gene>
    <name evidence="1" type="ORF">K1T71_013358</name>
</gene>
<accession>A0ACC1CI91</accession>
<evidence type="ECO:0000313" key="2">
    <source>
        <dbReference type="Proteomes" id="UP000824533"/>
    </source>
</evidence>
<keyword evidence="2" id="KW-1185">Reference proteome</keyword>
<evidence type="ECO:0000313" key="1">
    <source>
        <dbReference type="EMBL" id="KAJ0171159.1"/>
    </source>
</evidence>
<reference evidence="1 2" key="1">
    <citation type="journal article" date="2021" name="Front. Genet.">
        <title>Chromosome-Level Genome Assembly Reveals Significant Gene Expansion in the Toll and IMD Signaling Pathways of Dendrolimus kikuchii.</title>
        <authorList>
            <person name="Zhou J."/>
            <person name="Wu P."/>
            <person name="Xiong Z."/>
            <person name="Liu N."/>
            <person name="Zhao N."/>
            <person name="Ji M."/>
            <person name="Qiu Y."/>
            <person name="Yang B."/>
        </authorList>
    </citation>
    <scope>NUCLEOTIDE SEQUENCE [LARGE SCALE GENOMIC DNA]</scope>
    <source>
        <strain evidence="1">Ann1</strain>
    </source>
</reference>
<proteinExistence type="predicted"/>
<name>A0ACC1CI91_9NEOP</name>
<organism evidence="1 2">
    <name type="scientific">Dendrolimus kikuchii</name>
    <dbReference type="NCBI Taxonomy" id="765133"/>
    <lineage>
        <taxon>Eukaryota</taxon>
        <taxon>Metazoa</taxon>
        <taxon>Ecdysozoa</taxon>
        <taxon>Arthropoda</taxon>
        <taxon>Hexapoda</taxon>
        <taxon>Insecta</taxon>
        <taxon>Pterygota</taxon>
        <taxon>Neoptera</taxon>
        <taxon>Endopterygota</taxon>
        <taxon>Lepidoptera</taxon>
        <taxon>Glossata</taxon>
        <taxon>Ditrysia</taxon>
        <taxon>Bombycoidea</taxon>
        <taxon>Lasiocampidae</taxon>
        <taxon>Dendrolimus</taxon>
    </lineage>
</organism>
<dbReference type="Proteomes" id="UP000824533">
    <property type="component" value="Linkage Group LG25"/>
</dbReference>
<dbReference type="EMBL" id="CM034411">
    <property type="protein sequence ID" value="KAJ0171159.1"/>
    <property type="molecule type" value="Genomic_DNA"/>
</dbReference>